<dbReference type="AlphaFoldDB" id="K6YRU6"/>
<accession>K6YRU6</accession>
<keyword evidence="2" id="KW-1185">Reference proteome</keyword>
<dbReference type="STRING" id="493475.GARC_3920"/>
<sequence>MLLLLTLTKAKDYATFYSQGFLVTVTKKGKFVLSDTISFERYFAGINVLQALHYINSLEK</sequence>
<comment type="caution">
    <text evidence="1">The sequence shown here is derived from an EMBL/GenBank/DDBJ whole genome shotgun (WGS) entry which is preliminary data.</text>
</comment>
<reference evidence="1 2" key="1">
    <citation type="journal article" date="2017" name="Antonie Van Leeuwenhoek">
        <title>Rhizobium rhizosphaerae sp. nov., a novel species isolated from rice rhizosphere.</title>
        <authorList>
            <person name="Zhao J.J."/>
            <person name="Zhang J."/>
            <person name="Zhang R.J."/>
            <person name="Zhang C.W."/>
            <person name="Yin H.Q."/>
            <person name="Zhang X.X."/>
        </authorList>
    </citation>
    <scope>NUCLEOTIDE SEQUENCE [LARGE SCALE GENOMIC DNA]</scope>
    <source>
        <strain evidence="1 2">BSs20135</strain>
    </source>
</reference>
<dbReference type="Proteomes" id="UP000006327">
    <property type="component" value="Unassembled WGS sequence"/>
</dbReference>
<dbReference type="RefSeq" id="WP_007623231.1">
    <property type="nucleotide sequence ID" value="NZ_BAEO01000056.1"/>
</dbReference>
<proteinExistence type="predicted"/>
<dbReference type="EMBL" id="BAEO01000056">
    <property type="protein sequence ID" value="GAC20872.1"/>
    <property type="molecule type" value="Genomic_DNA"/>
</dbReference>
<evidence type="ECO:0000313" key="1">
    <source>
        <dbReference type="EMBL" id="GAC20872.1"/>
    </source>
</evidence>
<protein>
    <submittedName>
        <fullName evidence="1">Uncharacterized protein</fullName>
    </submittedName>
</protein>
<evidence type="ECO:0000313" key="2">
    <source>
        <dbReference type="Proteomes" id="UP000006327"/>
    </source>
</evidence>
<name>K6YRU6_9ALTE</name>
<organism evidence="1 2">
    <name type="scientific">Paraglaciecola arctica BSs20135</name>
    <dbReference type="NCBI Taxonomy" id="493475"/>
    <lineage>
        <taxon>Bacteria</taxon>
        <taxon>Pseudomonadati</taxon>
        <taxon>Pseudomonadota</taxon>
        <taxon>Gammaproteobacteria</taxon>
        <taxon>Alteromonadales</taxon>
        <taxon>Alteromonadaceae</taxon>
        <taxon>Paraglaciecola</taxon>
    </lineage>
</organism>
<gene>
    <name evidence="1" type="ORF">GARC_3920</name>
</gene>
<dbReference type="eggNOG" id="COG1912">
    <property type="taxonomic scope" value="Bacteria"/>
</dbReference>